<reference evidence="2" key="1">
    <citation type="submission" date="2021-01" db="EMBL/GenBank/DDBJ databases">
        <authorList>
            <person name="Armon A.P."/>
            <person name="King E.C."/>
            <person name="Reindl C.J."/>
            <person name="Thurnbeck P.E."/>
            <person name="Weberg C.J."/>
            <person name="Westholm D.E."/>
            <person name="Klyczek K."/>
            <person name="Garlena R.A."/>
            <person name="Russell D.A."/>
            <person name="Pope W.H."/>
            <person name="Jacobs-Sera D."/>
            <person name="Hatfull G.F."/>
        </authorList>
    </citation>
    <scope>NUCLEOTIDE SEQUENCE</scope>
</reference>
<proteinExistence type="predicted"/>
<dbReference type="GO" id="GO:0008270">
    <property type="term" value="F:zinc ion binding"/>
    <property type="evidence" value="ECO:0007669"/>
    <property type="project" value="InterPro"/>
</dbReference>
<evidence type="ECO:0000313" key="2">
    <source>
        <dbReference type="EMBL" id="QRI45590.1"/>
    </source>
</evidence>
<dbReference type="GO" id="GO:0006260">
    <property type="term" value="P:DNA replication"/>
    <property type="evidence" value="ECO:0007669"/>
    <property type="project" value="InterPro"/>
</dbReference>
<dbReference type="GO" id="GO:0003677">
    <property type="term" value="F:DNA binding"/>
    <property type="evidence" value="ECO:0007669"/>
    <property type="project" value="InterPro"/>
</dbReference>
<dbReference type="Proteomes" id="UP000614354">
    <property type="component" value="Segment"/>
</dbReference>
<organism evidence="2 3">
    <name type="scientific">Gordonia phage RoyalG</name>
    <dbReference type="NCBI Taxonomy" id="2805837"/>
    <lineage>
        <taxon>Viruses</taxon>
        <taxon>Duplodnaviria</taxon>
        <taxon>Heunggongvirae</taxon>
        <taxon>Uroviricota</taxon>
        <taxon>Caudoviricetes</taxon>
        <taxon>Montyvirus</taxon>
        <taxon>Montyvirus stevefrench</taxon>
    </lineage>
</organism>
<evidence type="ECO:0000256" key="1">
    <source>
        <dbReference type="SAM" id="MobiDB-lite"/>
    </source>
</evidence>
<accession>A0A890UTR8</accession>
<dbReference type="Gene3D" id="3.90.580.10">
    <property type="entry name" value="Zinc finger, CHC2-type domain"/>
    <property type="match status" value="1"/>
</dbReference>
<evidence type="ECO:0000313" key="3">
    <source>
        <dbReference type="Proteomes" id="UP000614354"/>
    </source>
</evidence>
<dbReference type="InterPro" id="IPR036977">
    <property type="entry name" value="DNA_primase_Znf_CHC2"/>
</dbReference>
<gene>
    <name evidence="2" type="primary">5</name>
    <name evidence="2" type="ORF">SEA_ROYALG_5</name>
</gene>
<name>A0A890UTR8_9CAUD</name>
<dbReference type="SUPFAM" id="SSF57783">
    <property type="entry name" value="Zinc beta-ribbon"/>
    <property type="match status" value="1"/>
</dbReference>
<feature type="region of interest" description="Disordered" evidence="1">
    <location>
        <begin position="733"/>
        <end position="761"/>
    </location>
</feature>
<protein>
    <submittedName>
        <fullName evidence="2">DNA binding protein</fullName>
    </submittedName>
</protein>
<feature type="compositionally biased region" description="Basic and acidic residues" evidence="1">
    <location>
        <begin position="275"/>
        <end position="289"/>
    </location>
</feature>
<dbReference type="EMBL" id="MW507133">
    <property type="protein sequence ID" value="QRI45590.1"/>
    <property type="molecule type" value="Genomic_DNA"/>
</dbReference>
<sequence length="761" mass="83911">MSDKKPNPILEMLKEKVAREEAEAAAKSQLETVESDAEVPSEFAEAAPDVWDDEKDWRKEKAERQSEEDDALKRLRIRDVYERLTGRKVDPKRSGGKNEILVFCPSADHDNSNTEAACINTVKNTWVCYGQCDDGGGVIDMVAAANGLPYGKASKGKEFAKAKQITLEEMCGWQFVRQGKVYVGKSPETQQREAEEFEATYSSPAEAAVEEMKSHIVSAKEVAKELGFSLDAVDDDLPSIGATKFDRKEFGVGSGVEAAKVRPQRPDPASLGAKPARETKPASSDDRPALHPVPELPESEEEEEDLDAPEMLPEIEGIFDNIPPDTPLYEFMYSTMHLATPKEFLLFRGLQLLALSAGAYVRGSVAGRQFKPSLACMFIASSGAGKSESSEYLSSVLEDDAYTWRTFSPPSGKYLWHSGLKQFRDPGSGEYLLQTLSQIKNDSGVHPIRDVTMHLDIDELAQLMSKGAIKGSSLITTIQKFDNSGGVNHSISTGSMGMGEQRAVNPNVIISAGTQAAVLGRLLGQGNIGNGLMARFEIVTGNRAPERKSFRLKPVNLDFAQQLYSDIAQKYLNGCDQAKRDLVVIPFNDECEDEFDRINYKMQKLKLTTDAKSRFDLKFRKMCLLFAINSGRTEIMLPDVHAAEWIMEYLDRTTSMTAEKTVTSEGNEMEDGILTAAAGAIAFKDKGYATEGDIWLRSGGKRKGWDRDAFNRKLERLIDRGELVVDPRTAARGPKGHRYVLPGSPSLKVVPNNKNKGKGSK</sequence>
<feature type="compositionally biased region" description="Basic and acidic residues" evidence="1">
    <location>
        <begin position="55"/>
        <end position="69"/>
    </location>
</feature>
<feature type="compositionally biased region" description="Acidic residues" evidence="1">
    <location>
        <begin position="297"/>
        <end position="308"/>
    </location>
</feature>
<feature type="region of interest" description="Disordered" evidence="1">
    <location>
        <begin position="256"/>
        <end position="308"/>
    </location>
</feature>
<feature type="region of interest" description="Disordered" evidence="1">
    <location>
        <begin position="20"/>
        <end position="69"/>
    </location>
</feature>